<evidence type="ECO:0000313" key="4">
    <source>
        <dbReference type="Proteomes" id="UP001281410"/>
    </source>
</evidence>
<organism evidence="3 4">
    <name type="scientific">Dipteronia sinensis</name>
    <dbReference type="NCBI Taxonomy" id="43782"/>
    <lineage>
        <taxon>Eukaryota</taxon>
        <taxon>Viridiplantae</taxon>
        <taxon>Streptophyta</taxon>
        <taxon>Embryophyta</taxon>
        <taxon>Tracheophyta</taxon>
        <taxon>Spermatophyta</taxon>
        <taxon>Magnoliopsida</taxon>
        <taxon>eudicotyledons</taxon>
        <taxon>Gunneridae</taxon>
        <taxon>Pentapetalae</taxon>
        <taxon>rosids</taxon>
        <taxon>malvids</taxon>
        <taxon>Sapindales</taxon>
        <taxon>Sapindaceae</taxon>
        <taxon>Hippocastanoideae</taxon>
        <taxon>Acereae</taxon>
        <taxon>Dipteronia</taxon>
    </lineage>
</organism>
<protein>
    <submittedName>
        <fullName evidence="3">Uncharacterized protein</fullName>
    </submittedName>
</protein>
<dbReference type="PANTHER" id="PTHR47587">
    <property type="entry name" value="OS05G0103500 PROTEIN"/>
    <property type="match status" value="1"/>
</dbReference>
<reference evidence="3" key="1">
    <citation type="journal article" date="2023" name="Plant J.">
        <title>Genome sequences and population genomics provide insights into the demographic history, inbreeding, and mutation load of two 'living fossil' tree species of Dipteronia.</title>
        <authorList>
            <person name="Feng Y."/>
            <person name="Comes H.P."/>
            <person name="Chen J."/>
            <person name="Zhu S."/>
            <person name="Lu R."/>
            <person name="Zhang X."/>
            <person name="Li P."/>
            <person name="Qiu J."/>
            <person name="Olsen K.M."/>
            <person name="Qiu Y."/>
        </authorList>
    </citation>
    <scope>NUCLEOTIDE SEQUENCE</scope>
    <source>
        <strain evidence="3">NBL</strain>
    </source>
</reference>
<dbReference type="EMBL" id="JANJYJ010000002">
    <property type="protein sequence ID" value="KAK3224828.1"/>
    <property type="molecule type" value="Genomic_DNA"/>
</dbReference>
<evidence type="ECO:0000256" key="2">
    <source>
        <dbReference type="SAM" id="MobiDB-lite"/>
    </source>
</evidence>
<evidence type="ECO:0000313" key="3">
    <source>
        <dbReference type="EMBL" id="KAK3224828.1"/>
    </source>
</evidence>
<comment type="caution">
    <text evidence="3">The sequence shown here is derived from an EMBL/GenBank/DDBJ whole genome shotgun (WGS) entry which is preliminary data.</text>
</comment>
<evidence type="ECO:0000256" key="1">
    <source>
        <dbReference type="SAM" id="Coils"/>
    </source>
</evidence>
<gene>
    <name evidence="3" type="ORF">Dsin_004690</name>
</gene>
<dbReference type="PANTHER" id="PTHR47587:SF2">
    <property type="entry name" value="OS05G0103500 PROTEIN"/>
    <property type="match status" value="1"/>
</dbReference>
<keyword evidence="1" id="KW-0175">Coiled coil</keyword>
<dbReference type="AlphaFoldDB" id="A0AAE0EDX6"/>
<accession>A0AAE0EDX6</accession>
<dbReference type="Proteomes" id="UP001281410">
    <property type="component" value="Unassembled WGS sequence"/>
</dbReference>
<feature type="coiled-coil region" evidence="1">
    <location>
        <begin position="84"/>
        <end position="111"/>
    </location>
</feature>
<sequence>MGDFTTQISADLVNRLGEDGEKLKMKTKKTKTKISREPQQPQTKINQKRVLDDPKTQKGAAPPGWPLQPPVFLPVSPSAESLELDAIRSVLQESEKALEKLNKQEKNMVHEVTERAKTLRD</sequence>
<name>A0AAE0EDX6_9ROSI</name>
<proteinExistence type="predicted"/>
<feature type="region of interest" description="Disordered" evidence="2">
    <location>
        <begin position="19"/>
        <end position="69"/>
    </location>
</feature>
<keyword evidence="4" id="KW-1185">Reference proteome</keyword>